<feature type="region of interest" description="Disordered" evidence="2">
    <location>
        <begin position="1126"/>
        <end position="1209"/>
    </location>
</feature>
<feature type="compositionally biased region" description="Low complexity" evidence="2">
    <location>
        <begin position="796"/>
        <end position="806"/>
    </location>
</feature>
<feature type="region of interest" description="Disordered" evidence="2">
    <location>
        <begin position="695"/>
        <end position="1008"/>
    </location>
</feature>
<feature type="region of interest" description="Disordered" evidence="2">
    <location>
        <begin position="325"/>
        <end position="534"/>
    </location>
</feature>
<feature type="compositionally biased region" description="Low complexity" evidence="2">
    <location>
        <begin position="1142"/>
        <end position="1152"/>
    </location>
</feature>
<evidence type="ECO:0000256" key="1">
    <source>
        <dbReference type="SAM" id="Coils"/>
    </source>
</evidence>
<dbReference type="EMBL" id="GL833140">
    <property type="protein sequence ID" value="EGB05554.1"/>
    <property type="molecule type" value="Genomic_DNA"/>
</dbReference>
<feature type="compositionally biased region" description="Basic and acidic residues" evidence="2">
    <location>
        <begin position="869"/>
        <end position="883"/>
    </location>
</feature>
<feature type="compositionally biased region" description="Pro residues" evidence="2">
    <location>
        <begin position="914"/>
        <end position="926"/>
    </location>
</feature>
<feature type="compositionally biased region" description="Gly residues" evidence="2">
    <location>
        <begin position="637"/>
        <end position="648"/>
    </location>
</feature>
<feature type="region of interest" description="Disordered" evidence="2">
    <location>
        <begin position="1039"/>
        <end position="1063"/>
    </location>
</feature>
<feature type="compositionally biased region" description="Low complexity" evidence="2">
    <location>
        <begin position="1534"/>
        <end position="1571"/>
    </location>
</feature>
<evidence type="ECO:0000256" key="2">
    <source>
        <dbReference type="SAM" id="MobiDB-lite"/>
    </source>
</evidence>
<feature type="compositionally biased region" description="Basic and acidic residues" evidence="2">
    <location>
        <begin position="808"/>
        <end position="817"/>
    </location>
</feature>
<feature type="compositionally biased region" description="Basic residues" evidence="2">
    <location>
        <begin position="339"/>
        <end position="351"/>
    </location>
</feature>
<organism evidence="4">
    <name type="scientific">Aureococcus anophagefferens</name>
    <name type="common">Harmful bloom alga</name>
    <dbReference type="NCBI Taxonomy" id="44056"/>
    <lineage>
        <taxon>Eukaryota</taxon>
        <taxon>Sar</taxon>
        <taxon>Stramenopiles</taxon>
        <taxon>Ochrophyta</taxon>
        <taxon>Pelagophyceae</taxon>
        <taxon>Pelagomonadales</taxon>
        <taxon>Pelagomonadaceae</taxon>
        <taxon>Aureococcus</taxon>
    </lineage>
</organism>
<dbReference type="KEGG" id="aaf:AURANDRAFT_66300"/>
<feature type="compositionally biased region" description="Basic and acidic residues" evidence="2">
    <location>
        <begin position="738"/>
        <end position="765"/>
    </location>
</feature>
<protein>
    <recommendedName>
        <fullName evidence="5">PX domain-containing protein</fullName>
    </recommendedName>
</protein>
<feature type="compositionally biased region" description="Basic and acidic residues" evidence="2">
    <location>
        <begin position="721"/>
        <end position="731"/>
    </location>
</feature>
<feature type="region of interest" description="Disordered" evidence="2">
    <location>
        <begin position="1"/>
        <end position="40"/>
    </location>
</feature>
<feature type="compositionally biased region" description="Low complexity" evidence="2">
    <location>
        <begin position="1683"/>
        <end position="1700"/>
    </location>
</feature>
<feature type="compositionally biased region" description="Low complexity" evidence="2">
    <location>
        <begin position="352"/>
        <end position="367"/>
    </location>
</feature>
<keyword evidence="1" id="KW-0175">Coiled coil</keyword>
<feature type="region of interest" description="Disordered" evidence="2">
    <location>
        <begin position="1928"/>
        <end position="1963"/>
    </location>
</feature>
<feature type="compositionally biased region" description="Pro residues" evidence="2">
    <location>
        <begin position="1047"/>
        <end position="1058"/>
    </location>
</feature>
<feature type="compositionally biased region" description="Gly residues" evidence="2">
    <location>
        <begin position="818"/>
        <end position="829"/>
    </location>
</feature>
<dbReference type="Proteomes" id="UP000002729">
    <property type="component" value="Unassembled WGS sequence"/>
</dbReference>
<feature type="compositionally biased region" description="Pro residues" evidence="2">
    <location>
        <begin position="1701"/>
        <end position="1715"/>
    </location>
</feature>
<feature type="compositionally biased region" description="Basic and acidic residues" evidence="2">
    <location>
        <begin position="496"/>
        <end position="512"/>
    </location>
</feature>
<feature type="compositionally biased region" description="Basic and acidic residues" evidence="2">
    <location>
        <begin position="392"/>
        <end position="416"/>
    </location>
</feature>
<feature type="compositionally biased region" description="Basic residues" evidence="2">
    <location>
        <begin position="1512"/>
        <end position="1533"/>
    </location>
</feature>
<feature type="compositionally biased region" description="Acidic residues" evidence="2">
    <location>
        <begin position="943"/>
        <end position="952"/>
    </location>
</feature>
<dbReference type="GeneID" id="20225735"/>
<proteinExistence type="predicted"/>
<evidence type="ECO:0000313" key="3">
    <source>
        <dbReference type="EMBL" id="EGB05554.1"/>
    </source>
</evidence>
<keyword evidence="4" id="KW-1185">Reference proteome</keyword>
<feature type="compositionally biased region" description="Polar residues" evidence="2">
    <location>
        <begin position="1950"/>
        <end position="1963"/>
    </location>
</feature>
<name>F0YGV2_AURAN</name>
<feature type="compositionally biased region" description="Basic and acidic residues" evidence="2">
    <location>
        <begin position="780"/>
        <end position="795"/>
    </location>
</feature>
<feature type="region of interest" description="Disordered" evidence="2">
    <location>
        <begin position="622"/>
        <end position="671"/>
    </location>
</feature>
<evidence type="ECO:0000313" key="4">
    <source>
        <dbReference type="Proteomes" id="UP000002729"/>
    </source>
</evidence>
<evidence type="ECO:0008006" key="5">
    <source>
        <dbReference type="Google" id="ProtNLM"/>
    </source>
</evidence>
<dbReference type="RefSeq" id="XP_009039685.1">
    <property type="nucleotide sequence ID" value="XM_009041437.1"/>
</dbReference>
<feature type="compositionally biased region" description="Basic residues" evidence="2">
    <location>
        <begin position="695"/>
        <end position="707"/>
    </location>
</feature>
<dbReference type="OMA" id="CCASESA"/>
<feature type="region of interest" description="Disordered" evidence="2">
    <location>
        <begin position="1499"/>
        <end position="1730"/>
    </location>
</feature>
<feature type="compositionally biased region" description="Low complexity" evidence="2">
    <location>
        <begin position="459"/>
        <end position="484"/>
    </location>
</feature>
<feature type="compositionally biased region" description="Basic and acidic residues" evidence="2">
    <location>
        <begin position="1665"/>
        <end position="1678"/>
    </location>
</feature>
<reference evidence="3 4" key="1">
    <citation type="journal article" date="2011" name="Proc. Natl. Acad. Sci. U.S.A.">
        <title>Niche of harmful alga Aureococcus anophagefferens revealed through ecogenomics.</title>
        <authorList>
            <person name="Gobler C.J."/>
            <person name="Berry D.L."/>
            <person name="Dyhrman S.T."/>
            <person name="Wilhelm S.W."/>
            <person name="Salamov A."/>
            <person name="Lobanov A.V."/>
            <person name="Zhang Y."/>
            <person name="Collier J.L."/>
            <person name="Wurch L.L."/>
            <person name="Kustka A.B."/>
            <person name="Dill B.D."/>
            <person name="Shah M."/>
            <person name="VerBerkmoes N.C."/>
            <person name="Kuo A."/>
            <person name="Terry A."/>
            <person name="Pangilinan J."/>
            <person name="Lindquist E.A."/>
            <person name="Lucas S."/>
            <person name="Paulsen I.T."/>
            <person name="Hattenrath-Lehmann T.K."/>
            <person name="Talmage S.C."/>
            <person name="Walker E.A."/>
            <person name="Koch F."/>
            <person name="Burson A.M."/>
            <person name="Marcoval M.A."/>
            <person name="Tang Y.Z."/>
            <person name="Lecleir G.R."/>
            <person name="Coyne K.J."/>
            <person name="Berg G.M."/>
            <person name="Bertrand E.M."/>
            <person name="Saito M.A."/>
            <person name="Gladyshev V.N."/>
            <person name="Grigoriev I.V."/>
        </authorList>
    </citation>
    <scope>NUCLEOTIDE SEQUENCE [LARGE SCALE GENOMIC DNA]</scope>
    <source>
        <strain evidence="4">CCMP 1984</strain>
    </source>
</reference>
<gene>
    <name evidence="3" type="ORF">AURANDRAFT_66300</name>
</gene>
<accession>F0YGV2</accession>
<dbReference type="InParanoid" id="F0YGV2"/>
<feature type="coiled-coil region" evidence="1">
    <location>
        <begin position="1217"/>
        <end position="1244"/>
    </location>
</feature>
<sequence>MASTTDSRADDEDQVRVADGDDYGFFTDTSDSDGDDARSYLSHDASTADLSRNSSSTDVASLAPNGLSLLNALVIDGVKATLERSPSAEVFDLPVAGERPGAPALFQRWHVARRPPAAAPARWACLQAGDERGAGAASRVAVTLTPGSCPPVFSREFAGGVVVGCSVAAVRVVDGGGVGSGQHAEYQLLVSRGGDCHVRWVRHTDLAAHHDATAAGAAYARARCAWLDGERRRRSRRSVGDFAYLAARRRAYLAWLQELLFAAPAPGAVERLAFPTELALRRGVESHTAFDPPKRDEGRASPLAAYVAAVSTLRCCASESACSGVAMADSPARTPPSARRPRSGSRSRGSRGSRPSSARSARSGASGKSDGDGLDDNVLAMLNIERTSSRNASRERDAKNPRRADAAAAGGEDRGRRPIAPSFDSTGSGGLDYENLVDDEATLDSKGGGRRESLKNALRRTSASGRGGRRASAGVAGGDDASAAEVTQEGSTESQWLRDEAARRALEEERRRAFTPRGNYDAAGAQDLDESTNQCRKRVRNSQLQRLLSRPFSTRTNILSDAWDAASAERRASAHASSVTERAHMLAHALTFSRSPQGGTVSRRLEGLGMIDTEVADALDPRTDGTLAGLDDLGDFAGEGGAPRGGGPRPRSRSPGIATSESDGEVSLLSRGDSAPMLGLAALVLLKAKAKKMANRARKRVKAKKKVSIQDGTRGRKRKGDRNSSSRDRASRPGSRGRRGDRAPSAERADRSESPPEPWGEEHGAAARAKRARSPPAADGPRDAGRDQGSKRERNSQLQSLLSRPLSTRRDARHTRESGGGFESLGGGEPRPDNASWVLSDDLSYSSASHGARPATPPEVVAIPYLDAPLERPKTRNGGERPRPAVTIPTGGSTTDDSRSWGSRKAMVEAPGPAREPAPRSPPKSPPRGKLKGLGDGPKGDASSEDETENDEGSFPLHVLTDDESAAERAKLANRARKGHGGIFVKGETALAGADPPKALPDDKRVDRSSAGEALLPAFHGPRVSLPGGNVEDAIVVSPRPSAAAPRPAPKPRPPPLMAPGAAVEEDNVSLLSEAELHGRDASPVRPWNYLTAPHHRVDDDEPSLEEAGSYKGVLGQAADLASLTSAFSRESGESSLDEGKPAAPAGAAGRAAARRAQGRQRDPTPSPRPPRAPKAAISTQPAARAAPRAKKVPEDASPTPDADSVHTAETVKAEARAFALEAERRLEEEAERLKEERMIAARKRLTGRPKLPENSKADGSLVMARRAQASAAAAAALERVRADQAHARLYRAADRIRAFRGADSFTTARLLGLVDGDAIRDERRHARSERLDMNREDRDAGDGGHFGYVPFPSSELFGKIPRGDAPRTVPVAFALSASNSGWDATKTKEAAGRSWLARHGDHLSDPSYPVSYRPAPPKTVCSVELDGAVLRVSHPEPAGDVDDEWFADEDLATVRVREYALSDVAPEPSDVAGGRVTLRSRATGEYVATVSTAAWGDVSRSAPRPAPRPAPPRRSHHRHRRAATHHGGRRRGSVPAAAARGRSPRASSAGLDAPATLQASTASLASAAERSFGRRRRWGSRDDDDAPEPARPRPPVAVPSLKAPPTLVHVDQRPWSLPGTPRSPARSLEGDDGDESFDGSLGTTLGPFASMFGDPSQRSGATAPRDDASLELPELRRRPTSTPGRAAARGGGAPARPTTTPAPPPDARDGPPPSLKTLPAPQPGAVRHEREIRVGRAPTLLPVRSTLADDDPWGGLSGSDGGNVEDSKLWATWLRDQDRVAVLVVAADAKDRRAVARRALACGANVAHAAKSGAQALKVLAKIRVLRKRFDVVLCGAVEDMETAQLVAGVRAVWGFGGFEKRGEQGARADERRGDAARCPPAVAFGRGSAERTLGALDDSGVADYYDCGGPFDEHVFAGLLRPWRGDSTSTLRADDPRRSRRERPPTYLPNTTSSTPRTGSV</sequence>